<evidence type="ECO:0000313" key="12">
    <source>
        <dbReference type="EMBL" id="KAK5047866.1"/>
    </source>
</evidence>
<feature type="compositionally biased region" description="Polar residues" evidence="9">
    <location>
        <begin position="85"/>
        <end position="119"/>
    </location>
</feature>
<feature type="domain" description="Glycosyl hydrolase family 81 N-terminal" evidence="10">
    <location>
        <begin position="392"/>
        <end position="716"/>
    </location>
</feature>
<dbReference type="GeneID" id="89974227"/>
<dbReference type="Gene3D" id="2.70.98.30">
    <property type="entry name" value="Golgi alpha-mannosidase II, domain 4"/>
    <property type="match status" value="1"/>
</dbReference>
<dbReference type="EC" id="3.2.1.39" evidence="3"/>
<evidence type="ECO:0000256" key="7">
    <source>
        <dbReference type="ARBA" id="ARBA00023316"/>
    </source>
</evidence>
<evidence type="ECO:0000259" key="10">
    <source>
        <dbReference type="Pfam" id="PF03639"/>
    </source>
</evidence>
<evidence type="ECO:0000256" key="2">
    <source>
        <dbReference type="ARBA" id="ARBA00010730"/>
    </source>
</evidence>
<sequence length="1089" mass="115567">MFVTGSKGFVLAYFAGAFPAPQFFGQSGNPPDPGCDTPHNVDPNHSLTSIIQSSGANGAAAFTHGPPQENSYPQGNPFQGPGSDPANQPNQPDIASSWPAQAPSQWGDSSSPQGSSTGQAFGPPLPTEWPSTPPAAPNGDHGTSPGGGPGGAPGWNNNMGDNNHETSAFQWSSETTFVDPNLSLQTVTMTNVPTSQSPTITSASQNFPDTTGSLNPTLETEGNPASLPFPTGQPTVSSATLSPLDSSVPFGTATGTGPQSTVTETITLPLTTFETVVFTQTVTSIPVETTAVITAVTVFNTTITSDGSVISTSTVGPVVITTTGTALIETTLTASSTITGTVATTLTTDNLPTNLPSATASCVLSLGCYGQDIFQPVAVGSPPNNIGQRGGHPVPRLGINLDGGPIETNKFYQNFVLGSQGSPGFVLPYTLRWSQGSGNAQSWGMAISHIDDNQKSFGAPNPSIAGSPNAFYINPLGIESIILSAAEFGTSTVLTADSLEVFSANIHLQPSAGSTSVLTLPLVQGMGFITGQYVNLQPAIQSSVFFRSIASAASPKPGVFKWKVTLEDGKIWLLYAVATNGISPNLQLITSTLLQGIPNWYGDIQVAKLPDASFESIYDNAVGAYPTSGTIGGYAHNSTAQYSFTWNKGGAYASITSLLMFALPHHVESFESDTLGNVTNLVLDTLTKGVATAVVADYWVLEEKNLPTSLSFAPWRPDGDTQITTTLSPSTISAIQSVAAIEASQNMSAQSNLNSMYYSGKALSKFATLCFTMHDLTEQQDLAKAALLELESAFEVFSNNQQEFPLLYDTDWKGIVSSASYVTGDAGVDFGNSYYNDHHFHWGYFIHAAAVIGYLDPTWLTANKDWVNALVRDVANPSSLDQYFPVFRSFDFFQGHSWAKGLFESGDGKDEESSSEDAMFAYALKMWGKTIGDASMEARGNLMLSLLARSLHNYFLMDSDNANQPSSFINNKVTGILFENKADHATYFGADLSYIQGIHMIPMMPFSTMTRSRKFVLEEWNLFFADGAARPVNDVEGGWRGLIMANLAIINPQAAFNFFSQPNFNMGLIDGGATLTWYMAMSAMLGGST</sequence>
<evidence type="ECO:0000256" key="9">
    <source>
        <dbReference type="SAM" id="MobiDB-lite"/>
    </source>
</evidence>
<comment type="catalytic activity">
    <reaction evidence="1">
        <text>Hydrolysis of (1-&gt;3)-beta-D-glucosidic linkages in (1-&gt;3)-beta-D-glucans.</text>
        <dbReference type="EC" id="3.2.1.39"/>
    </reaction>
</comment>
<feature type="region of interest" description="Disordered" evidence="9">
    <location>
        <begin position="193"/>
        <end position="214"/>
    </location>
</feature>
<feature type="compositionally biased region" description="Polar residues" evidence="9">
    <location>
        <begin position="43"/>
        <end position="56"/>
    </location>
</feature>
<dbReference type="GO" id="GO:0042973">
    <property type="term" value="F:glucan endo-1,3-beta-D-glucosidase activity"/>
    <property type="evidence" value="ECO:0007669"/>
    <property type="project" value="UniProtKB-EC"/>
</dbReference>
<dbReference type="GO" id="GO:0000272">
    <property type="term" value="P:polysaccharide catabolic process"/>
    <property type="evidence" value="ECO:0007669"/>
    <property type="project" value="UniProtKB-KW"/>
</dbReference>
<keyword evidence="13" id="KW-1185">Reference proteome</keyword>
<dbReference type="EMBL" id="JAVRRD010000023">
    <property type="protein sequence ID" value="KAK5047866.1"/>
    <property type="molecule type" value="Genomic_DNA"/>
</dbReference>
<dbReference type="Pfam" id="PF17652">
    <property type="entry name" value="Glyco_hydro81C"/>
    <property type="match status" value="1"/>
</dbReference>
<dbReference type="FunFam" id="2.70.98.30:FF:000006">
    <property type="entry name" value="Endo-1,3-beta-glucanase Engl1"/>
    <property type="match status" value="1"/>
</dbReference>
<proteinExistence type="inferred from homology"/>
<dbReference type="InterPro" id="IPR040720">
    <property type="entry name" value="GH81_C"/>
</dbReference>
<evidence type="ECO:0000256" key="1">
    <source>
        <dbReference type="ARBA" id="ARBA00000382"/>
    </source>
</evidence>
<feature type="compositionally biased region" description="Pro residues" evidence="9">
    <location>
        <begin position="123"/>
        <end position="136"/>
    </location>
</feature>
<organism evidence="12 13">
    <name type="scientific">Exophiala bonariae</name>
    <dbReference type="NCBI Taxonomy" id="1690606"/>
    <lineage>
        <taxon>Eukaryota</taxon>
        <taxon>Fungi</taxon>
        <taxon>Dikarya</taxon>
        <taxon>Ascomycota</taxon>
        <taxon>Pezizomycotina</taxon>
        <taxon>Eurotiomycetes</taxon>
        <taxon>Chaetothyriomycetidae</taxon>
        <taxon>Chaetothyriales</taxon>
        <taxon>Herpotrichiellaceae</taxon>
        <taxon>Exophiala</taxon>
    </lineage>
</organism>
<evidence type="ECO:0000313" key="13">
    <source>
        <dbReference type="Proteomes" id="UP001358417"/>
    </source>
</evidence>
<dbReference type="AlphaFoldDB" id="A0AAV9N4L3"/>
<dbReference type="Proteomes" id="UP001358417">
    <property type="component" value="Unassembled WGS sequence"/>
</dbReference>
<evidence type="ECO:0000256" key="5">
    <source>
        <dbReference type="ARBA" id="ARBA00023277"/>
    </source>
</evidence>
<evidence type="ECO:0000256" key="4">
    <source>
        <dbReference type="ARBA" id="ARBA00022801"/>
    </source>
</evidence>
<dbReference type="InterPro" id="IPR040451">
    <property type="entry name" value="GH81_N"/>
</dbReference>
<keyword evidence="8" id="KW-0624">Polysaccharide degradation</keyword>
<evidence type="ECO:0000256" key="3">
    <source>
        <dbReference type="ARBA" id="ARBA00012780"/>
    </source>
</evidence>
<name>A0AAV9N4L3_9EURO</name>
<dbReference type="InterPro" id="IPR005200">
    <property type="entry name" value="Endo-beta-glucanase"/>
</dbReference>
<comment type="similarity">
    <text evidence="2">Belongs to the glycosyl hydrolase 81 family.</text>
</comment>
<keyword evidence="7" id="KW-0961">Cell wall biogenesis/degradation</keyword>
<dbReference type="PANTHER" id="PTHR31983:SF0">
    <property type="entry name" value="GLUCAN ENDO-1,3-BETA-D-GLUCOSIDASE 2"/>
    <property type="match status" value="1"/>
</dbReference>
<protein>
    <recommendedName>
        <fullName evidence="3">glucan endo-1,3-beta-D-glucosidase</fullName>
        <ecNumber evidence="3">3.2.1.39</ecNumber>
    </recommendedName>
</protein>
<feature type="region of interest" description="Disordered" evidence="9">
    <location>
        <begin position="25"/>
        <end position="166"/>
    </location>
</feature>
<dbReference type="PROSITE" id="PS52008">
    <property type="entry name" value="GH81"/>
    <property type="match status" value="1"/>
</dbReference>
<dbReference type="Pfam" id="PF03639">
    <property type="entry name" value="Glyco_hydro_81"/>
    <property type="match status" value="1"/>
</dbReference>
<reference evidence="12 13" key="1">
    <citation type="submission" date="2023-08" db="EMBL/GenBank/DDBJ databases">
        <title>Black Yeasts Isolated from many extreme environments.</title>
        <authorList>
            <person name="Coleine C."/>
            <person name="Stajich J.E."/>
            <person name="Selbmann L."/>
        </authorList>
    </citation>
    <scope>NUCLEOTIDE SEQUENCE [LARGE SCALE GENOMIC DNA]</scope>
    <source>
        <strain evidence="12 13">CCFEE 5792</strain>
    </source>
</reference>
<keyword evidence="4" id="KW-0378">Hydrolase</keyword>
<evidence type="ECO:0000256" key="8">
    <source>
        <dbReference type="ARBA" id="ARBA00023326"/>
    </source>
</evidence>
<feature type="compositionally biased region" description="Polar residues" evidence="9">
    <location>
        <begin position="68"/>
        <end position="77"/>
    </location>
</feature>
<evidence type="ECO:0000259" key="11">
    <source>
        <dbReference type="Pfam" id="PF17652"/>
    </source>
</evidence>
<evidence type="ECO:0000256" key="6">
    <source>
        <dbReference type="ARBA" id="ARBA00023295"/>
    </source>
</evidence>
<accession>A0AAV9N4L3</accession>
<dbReference type="GO" id="GO:0052861">
    <property type="term" value="F:endo-1,3(4)-beta-glucanase activity"/>
    <property type="evidence" value="ECO:0007669"/>
    <property type="project" value="InterPro"/>
</dbReference>
<comment type="caution">
    <text evidence="12">The sequence shown here is derived from an EMBL/GenBank/DDBJ whole genome shotgun (WGS) entry which is preliminary data.</text>
</comment>
<dbReference type="RefSeq" id="XP_064703372.1">
    <property type="nucleotide sequence ID" value="XM_064849617.1"/>
</dbReference>
<dbReference type="GO" id="GO:0071555">
    <property type="term" value="P:cell wall organization"/>
    <property type="evidence" value="ECO:0007669"/>
    <property type="project" value="UniProtKB-KW"/>
</dbReference>
<gene>
    <name evidence="12" type="ORF">LTR84_006054</name>
</gene>
<keyword evidence="6" id="KW-0326">Glycosidase</keyword>
<feature type="domain" description="Glycosyl hydrolase family 81 C-terminal" evidence="11">
    <location>
        <begin position="727"/>
        <end position="1079"/>
    </location>
</feature>
<keyword evidence="5" id="KW-0119">Carbohydrate metabolism</keyword>
<dbReference type="Gene3D" id="1.10.287.1170">
    <property type="entry name" value="glycoside hydrolase family 81 endo-[beta] glucanase"/>
    <property type="match status" value="1"/>
</dbReference>
<dbReference type="PANTHER" id="PTHR31983">
    <property type="entry name" value="ENDO-1,3(4)-BETA-GLUCANASE 1"/>
    <property type="match status" value="1"/>
</dbReference>
<dbReference type="GO" id="GO:0009986">
    <property type="term" value="C:cell surface"/>
    <property type="evidence" value="ECO:0007669"/>
    <property type="project" value="TreeGrafter"/>
</dbReference>
<feature type="compositionally biased region" description="Gly residues" evidence="9">
    <location>
        <begin position="144"/>
        <end position="153"/>
    </location>
</feature>